<dbReference type="PATRIC" id="fig|398512.5.peg.2308"/>
<dbReference type="InterPro" id="IPR014729">
    <property type="entry name" value="Rossmann-like_a/b/a_fold"/>
</dbReference>
<dbReference type="CDD" id="cd01991">
    <property type="entry name" value="Asn_synthase_B_C"/>
    <property type="match status" value="1"/>
</dbReference>
<dbReference type="Pfam" id="PF00733">
    <property type="entry name" value="Asn_synthase"/>
    <property type="match status" value="1"/>
</dbReference>
<dbReference type="Gene3D" id="3.40.50.620">
    <property type="entry name" value="HUPs"/>
    <property type="match status" value="1"/>
</dbReference>
<dbReference type="eggNOG" id="COG0367">
    <property type="taxonomic scope" value="Bacteria"/>
</dbReference>
<keyword evidence="3" id="KW-0028">Amino-acid biosynthesis</keyword>
<gene>
    <name evidence="6" type="ORF">Bccel_2214</name>
</gene>
<dbReference type="InterPro" id="IPR001962">
    <property type="entry name" value="Asn_synthase"/>
</dbReference>
<accession>A0A0L6JMF0</accession>
<dbReference type="GO" id="GO:0004066">
    <property type="term" value="F:asparagine synthase (glutamine-hydrolyzing) activity"/>
    <property type="evidence" value="ECO:0007669"/>
    <property type="project" value="UniProtKB-EC"/>
</dbReference>
<dbReference type="PANTHER" id="PTHR43284">
    <property type="entry name" value="ASPARAGINE SYNTHETASE (GLUTAMINE-HYDROLYZING)"/>
    <property type="match status" value="1"/>
</dbReference>
<keyword evidence="3" id="KW-0061">Asparagine biosynthesis</keyword>
<comment type="catalytic activity">
    <reaction evidence="4">
        <text>L-aspartate + L-glutamine + ATP + H2O = L-asparagine + L-glutamate + AMP + diphosphate + H(+)</text>
        <dbReference type="Rhea" id="RHEA:12228"/>
        <dbReference type="ChEBI" id="CHEBI:15377"/>
        <dbReference type="ChEBI" id="CHEBI:15378"/>
        <dbReference type="ChEBI" id="CHEBI:29985"/>
        <dbReference type="ChEBI" id="CHEBI:29991"/>
        <dbReference type="ChEBI" id="CHEBI:30616"/>
        <dbReference type="ChEBI" id="CHEBI:33019"/>
        <dbReference type="ChEBI" id="CHEBI:58048"/>
        <dbReference type="ChEBI" id="CHEBI:58359"/>
        <dbReference type="ChEBI" id="CHEBI:456215"/>
        <dbReference type="EC" id="6.3.5.4"/>
    </reaction>
</comment>
<dbReference type="AlphaFoldDB" id="A0A0L6JMF0"/>
<sequence>MSTLLDRKDRMSMSTGLEVRVPFCDHRLVQYVWNIPWDMKMHGNREKGILRQALYGILPDDVIQRKKSPYPKTHNPAYENIVRQWLIDILNDTTSPVNQLINVEEVRKIAEGSSDYGRPWFGQLMAGPQLMAYLIQVNLWLKHYKISII</sequence>
<dbReference type="Proteomes" id="UP000036923">
    <property type="component" value="Unassembled WGS sequence"/>
</dbReference>
<dbReference type="EC" id="6.3.5.4" evidence="2"/>
<protein>
    <recommendedName>
        <fullName evidence="2">asparagine synthase (glutamine-hydrolyzing)</fullName>
        <ecNumber evidence="2">6.3.5.4</ecNumber>
    </recommendedName>
</protein>
<evidence type="ECO:0000256" key="3">
    <source>
        <dbReference type="ARBA" id="ARBA00022888"/>
    </source>
</evidence>
<proteinExistence type="predicted"/>
<evidence type="ECO:0000313" key="7">
    <source>
        <dbReference type="Proteomes" id="UP000036923"/>
    </source>
</evidence>
<dbReference type="GO" id="GO:0006529">
    <property type="term" value="P:asparagine biosynthetic process"/>
    <property type="evidence" value="ECO:0007669"/>
    <property type="project" value="UniProtKB-KW"/>
</dbReference>
<dbReference type="PANTHER" id="PTHR43284:SF1">
    <property type="entry name" value="ASPARAGINE SYNTHETASE"/>
    <property type="match status" value="1"/>
</dbReference>
<evidence type="ECO:0000259" key="5">
    <source>
        <dbReference type="Pfam" id="PF00733"/>
    </source>
</evidence>
<dbReference type="SUPFAM" id="SSF52402">
    <property type="entry name" value="Adenine nucleotide alpha hydrolases-like"/>
    <property type="match status" value="1"/>
</dbReference>
<evidence type="ECO:0000256" key="2">
    <source>
        <dbReference type="ARBA" id="ARBA00012737"/>
    </source>
</evidence>
<evidence type="ECO:0000313" key="6">
    <source>
        <dbReference type="EMBL" id="KNY26949.1"/>
    </source>
</evidence>
<evidence type="ECO:0000256" key="4">
    <source>
        <dbReference type="ARBA" id="ARBA00048741"/>
    </source>
</evidence>
<name>A0A0L6JMF0_9FIRM</name>
<dbReference type="GO" id="GO:0005829">
    <property type="term" value="C:cytosol"/>
    <property type="evidence" value="ECO:0007669"/>
    <property type="project" value="TreeGrafter"/>
</dbReference>
<dbReference type="InterPro" id="IPR051786">
    <property type="entry name" value="ASN_synthetase/amidase"/>
</dbReference>
<dbReference type="EMBL" id="LGTC01000001">
    <property type="protein sequence ID" value="KNY26949.1"/>
    <property type="molecule type" value="Genomic_DNA"/>
</dbReference>
<organism evidence="6 7">
    <name type="scientific">Pseudobacteroides cellulosolvens ATCC 35603 = DSM 2933</name>
    <dbReference type="NCBI Taxonomy" id="398512"/>
    <lineage>
        <taxon>Bacteria</taxon>
        <taxon>Bacillati</taxon>
        <taxon>Bacillota</taxon>
        <taxon>Clostridia</taxon>
        <taxon>Eubacteriales</taxon>
        <taxon>Oscillospiraceae</taxon>
        <taxon>Pseudobacteroides</taxon>
    </lineage>
</organism>
<evidence type="ECO:0000256" key="1">
    <source>
        <dbReference type="ARBA" id="ARBA00005187"/>
    </source>
</evidence>
<reference evidence="7" key="1">
    <citation type="submission" date="2015-07" db="EMBL/GenBank/DDBJ databases">
        <title>Near-Complete Genome Sequence of the Cellulolytic Bacterium Bacteroides (Pseudobacteroides) cellulosolvens ATCC 35603.</title>
        <authorList>
            <person name="Dassa B."/>
            <person name="Utturkar S.M."/>
            <person name="Klingeman D.M."/>
            <person name="Hurt R.A."/>
            <person name="Keller M."/>
            <person name="Xu J."/>
            <person name="Reddy Y.H.K."/>
            <person name="Borovok I."/>
            <person name="Grinberg I.R."/>
            <person name="Lamed R."/>
            <person name="Zhivin O."/>
            <person name="Bayer E.A."/>
            <person name="Brown S.D."/>
        </authorList>
    </citation>
    <scope>NUCLEOTIDE SEQUENCE [LARGE SCALE GENOMIC DNA]</scope>
    <source>
        <strain evidence="7">DSM 2933</strain>
    </source>
</reference>
<keyword evidence="7" id="KW-1185">Reference proteome</keyword>
<feature type="domain" description="Asparagine synthetase" evidence="5">
    <location>
        <begin position="1"/>
        <end position="141"/>
    </location>
</feature>
<comment type="caution">
    <text evidence="6">The sequence shown here is derived from an EMBL/GenBank/DDBJ whole genome shotgun (WGS) entry which is preliminary data.</text>
</comment>
<comment type="pathway">
    <text evidence="1">Amino-acid biosynthesis; L-asparagine biosynthesis; L-asparagine from L-aspartate (L-Gln route): step 1/1.</text>
</comment>
<dbReference type="STRING" id="398512.Bccel_2214"/>